<dbReference type="CDD" id="cd06262">
    <property type="entry name" value="metallo-hydrolase-like_MBL-fold"/>
    <property type="match status" value="1"/>
</dbReference>
<organism evidence="3 4">
    <name type="scientific">Sediminitomix flava</name>
    <dbReference type="NCBI Taxonomy" id="379075"/>
    <lineage>
        <taxon>Bacteria</taxon>
        <taxon>Pseudomonadati</taxon>
        <taxon>Bacteroidota</taxon>
        <taxon>Cytophagia</taxon>
        <taxon>Cytophagales</taxon>
        <taxon>Flammeovirgaceae</taxon>
        <taxon>Sediminitomix</taxon>
    </lineage>
</organism>
<evidence type="ECO:0000313" key="3">
    <source>
        <dbReference type="EMBL" id="PWJ41106.1"/>
    </source>
</evidence>
<comment type="caution">
    <text evidence="3">The sequence shown here is derived from an EMBL/GenBank/DDBJ whole genome shotgun (WGS) entry which is preliminary data.</text>
</comment>
<dbReference type="SUPFAM" id="SSF56281">
    <property type="entry name" value="Metallo-hydrolase/oxidoreductase"/>
    <property type="match status" value="1"/>
</dbReference>
<dbReference type="Gene3D" id="3.60.15.10">
    <property type="entry name" value="Ribonuclease Z/Hydroxyacylglutathione hydrolase-like"/>
    <property type="match status" value="1"/>
</dbReference>
<evidence type="ECO:0000313" key="4">
    <source>
        <dbReference type="Proteomes" id="UP000245535"/>
    </source>
</evidence>
<dbReference type="InterPro" id="IPR036866">
    <property type="entry name" value="RibonucZ/Hydroxyglut_hydro"/>
</dbReference>
<dbReference type="RefSeq" id="WP_109620164.1">
    <property type="nucleotide sequence ID" value="NZ_QGDO01000004.1"/>
</dbReference>
<accession>A0A315Z8N2</accession>
<dbReference type="PANTHER" id="PTHR43546">
    <property type="entry name" value="UPF0173 METAL-DEPENDENT HYDROLASE MJ1163-RELATED"/>
    <property type="match status" value="1"/>
</dbReference>
<gene>
    <name evidence="3" type="ORF">BC781_104381</name>
</gene>
<evidence type="ECO:0000259" key="2">
    <source>
        <dbReference type="SMART" id="SM00849"/>
    </source>
</evidence>
<keyword evidence="4" id="KW-1185">Reference proteome</keyword>
<reference evidence="3 4" key="1">
    <citation type="submission" date="2018-03" db="EMBL/GenBank/DDBJ databases">
        <title>Genomic Encyclopedia of Archaeal and Bacterial Type Strains, Phase II (KMG-II): from individual species to whole genera.</title>
        <authorList>
            <person name="Goeker M."/>
        </authorList>
    </citation>
    <scope>NUCLEOTIDE SEQUENCE [LARGE SCALE GENOMIC DNA]</scope>
    <source>
        <strain evidence="3 4">DSM 28229</strain>
    </source>
</reference>
<feature type="domain" description="Metallo-beta-lactamase" evidence="2">
    <location>
        <begin position="6"/>
        <end position="216"/>
    </location>
</feature>
<evidence type="ECO:0000256" key="1">
    <source>
        <dbReference type="ARBA" id="ARBA00022801"/>
    </source>
</evidence>
<keyword evidence="1" id="KW-0378">Hydrolase</keyword>
<dbReference type="PANTHER" id="PTHR43546:SF9">
    <property type="entry name" value="L-ASCORBATE-6-PHOSPHATE LACTONASE ULAG-RELATED"/>
    <property type="match status" value="1"/>
</dbReference>
<protein>
    <submittedName>
        <fullName evidence="3">L-ascorbate metabolism protein UlaG (Beta-lactamase superfamily)</fullName>
    </submittedName>
</protein>
<dbReference type="EMBL" id="QGDO01000004">
    <property type="protein sequence ID" value="PWJ41106.1"/>
    <property type="molecule type" value="Genomic_DNA"/>
</dbReference>
<sequence length="256" mass="28897">MKFQHFRNATLVIEAGDKVILVDPMLGDKGTQPTFTLFRFKAQKNPIVPLPENCFPVLERVTHCLITHQHPDHIDKAAEEWLIRKNIPVICSEKDEKHFRKKGLAVSQVIKYWETADFLGGSIMGIPATHGYGFVAKPMGNVMGYFIELPDQPSIYISADTVYTPDVDKALREFQPDITVAACGTAQLDLFKPLLMTPDEIVKFIQNSPKKVICNHMEAVNHCPTTRAKLKARLEKEGLLDKVYIPEDGDTFEVTF</sequence>
<dbReference type="AlphaFoldDB" id="A0A315Z8N2"/>
<dbReference type="OrthoDB" id="9805728at2"/>
<dbReference type="InterPro" id="IPR001279">
    <property type="entry name" value="Metallo-B-lactamas"/>
</dbReference>
<dbReference type="InterPro" id="IPR050114">
    <property type="entry name" value="UPF0173_UPF0282_UlaG_hydrolase"/>
</dbReference>
<dbReference type="Pfam" id="PF12706">
    <property type="entry name" value="Lactamase_B_2"/>
    <property type="match status" value="1"/>
</dbReference>
<name>A0A315Z8N2_SEDFL</name>
<dbReference type="GO" id="GO:0016787">
    <property type="term" value="F:hydrolase activity"/>
    <property type="evidence" value="ECO:0007669"/>
    <property type="project" value="UniProtKB-KW"/>
</dbReference>
<dbReference type="SMART" id="SM00849">
    <property type="entry name" value="Lactamase_B"/>
    <property type="match status" value="1"/>
</dbReference>
<dbReference type="Proteomes" id="UP000245535">
    <property type="component" value="Unassembled WGS sequence"/>
</dbReference>
<proteinExistence type="predicted"/>